<evidence type="ECO:0000313" key="2">
    <source>
        <dbReference type="Proteomes" id="UP000295793"/>
    </source>
</evidence>
<sequence>MEDNGIYGSAALFESLIDDVGNNFKVLESNKKSQTYRRNAIRAVFGFIEGVSTVLLNEVIIKRRKISNKLSSKEIKVLDGSETDLVQRLKKSFTSYTKLHGFNFTLNTSSSGYDDFKKAKQIRNNLTHPKRYRDIEISESDMSIIAGGYLWVKSEFMRIMQEMINFNLQKMQPEDREAFNKLLSNENQN</sequence>
<dbReference type="AlphaFoldDB" id="A0A4R3HYV5"/>
<name>A0A4R3HYV5_9GAMM</name>
<dbReference type="EMBL" id="SLZR01000023">
    <property type="protein sequence ID" value="TCS36679.1"/>
    <property type="molecule type" value="Genomic_DNA"/>
</dbReference>
<dbReference type="Proteomes" id="UP000295793">
    <property type="component" value="Unassembled WGS sequence"/>
</dbReference>
<evidence type="ECO:0000313" key="1">
    <source>
        <dbReference type="EMBL" id="TCS36679.1"/>
    </source>
</evidence>
<organism evidence="1 2">
    <name type="scientific">Reinekea marinisedimentorum</name>
    <dbReference type="NCBI Taxonomy" id="230495"/>
    <lineage>
        <taxon>Bacteria</taxon>
        <taxon>Pseudomonadati</taxon>
        <taxon>Pseudomonadota</taxon>
        <taxon>Gammaproteobacteria</taxon>
        <taxon>Oceanospirillales</taxon>
        <taxon>Saccharospirillaceae</taxon>
        <taxon>Reinekea</taxon>
    </lineage>
</organism>
<gene>
    <name evidence="1" type="ORF">BCF53_1231</name>
</gene>
<dbReference type="RefSeq" id="WP_132703701.1">
    <property type="nucleotide sequence ID" value="NZ_SLZR01000023.1"/>
</dbReference>
<accession>A0A4R3HYV5</accession>
<reference evidence="1 2" key="1">
    <citation type="submission" date="2019-03" db="EMBL/GenBank/DDBJ databases">
        <title>Genomic Encyclopedia of Archaeal and Bacterial Type Strains, Phase II (KMG-II): from individual species to whole genera.</title>
        <authorList>
            <person name="Goeker M."/>
        </authorList>
    </citation>
    <scope>NUCLEOTIDE SEQUENCE [LARGE SCALE GENOMIC DNA]</scope>
    <source>
        <strain evidence="1 2">DSM 15388</strain>
    </source>
</reference>
<proteinExistence type="predicted"/>
<protein>
    <recommendedName>
        <fullName evidence="3">RiboL-PSP-HEPN domain-containing protein</fullName>
    </recommendedName>
</protein>
<evidence type="ECO:0008006" key="3">
    <source>
        <dbReference type="Google" id="ProtNLM"/>
    </source>
</evidence>
<keyword evidence="2" id="KW-1185">Reference proteome</keyword>
<comment type="caution">
    <text evidence="1">The sequence shown here is derived from an EMBL/GenBank/DDBJ whole genome shotgun (WGS) entry which is preliminary data.</text>
</comment>